<evidence type="ECO:0000256" key="3">
    <source>
        <dbReference type="ARBA" id="ARBA00022454"/>
    </source>
</evidence>
<evidence type="ECO:0000256" key="2">
    <source>
        <dbReference type="ARBA" id="ARBA00008643"/>
    </source>
</evidence>
<evidence type="ECO:0000256" key="8">
    <source>
        <dbReference type="ARBA" id="ARBA00023306"/>
    </source>
</evidence>
<name>A0AAV5KKK5_9ROSI</name>
<dbReference type="Proteomes" id="UP001054252">
    <property type="component" value="Unassembled WGS sequence"/>
</dbReference>
<keyword evidence="6" id="KW-0995">Kinetochore</keyword>
<feature type="coiled-coil region" evidence="10">
    <location>
        <begin position="123"/>
        <end position="150"/>
    </location>
</feature>
<sequence>MEGSESEAIFESLNVNPQLFINDVLNTVDDLVRDAFDYYLQQASNELKTDGTDRSQDLTKGVYYIHRKIQSVLDERLAMWEQYCLHHCFGVPEGFSLPKSDELPCNTSMIQDVVHDSDLDAELDSLRNKLASIAAESAKLNSKLRELEQQSNSNGQCARLVNEAVQLYEQNSVHDMFQEMMKTASELRVKFEKIKAKRVEDEEHARAERICNPHTDDCRMQPEKGLANVSLDNLQEFLAELKKT</sequence>
<evidence type="ECO:0000256" key="5">
    <source>
        <dbReference type="ARBA" id="ARBA00022776"/>
    </source>
</evidence>
<dbReference type="GO" id="GO:0051301">
    <property type="term" value="P:cell division"/>
    <property type="evidence" value="ECO:0007669"/>
    <property type="project" value="UniProtKB-KW"/>
</dbReference>
<gene>
    <name evidence="11" type="ORF">SLEP1_g34628</name>
</gene>
<evidence type="ECO:0000313" key="12">
    <source>
        <dbReference type="Proteomes" id="UP001054252"/>
    </source>
</evidence>
<dbReference type="GO" id="GO:0000444">
    <property type="term" value="C:MIS12/MIND type complex"/>
    <property type="evidence" value="ECO:0007669"/>
    <property type="project" value="TreeGrafter"/>
</dbReference>
<evidence type="ECO:0000256" key="1">
    <source>
        <dbReference type="ARBA" id="ARBA00004629"/>
    </source>
</evidence>
<dbReference type="GO" id="GO:0051382">
    <property type="term" value="P:kinetochore assembly"/>
    <property type="evidence" value="ECO:0007669"/>
    <property type="project" value="TreeGrafter"/>
</dbReference>
<protein>
    <recommendedName>
        <fullName evidence="13">Protein MIS12 homolog</fullName>
    </recommendedName>
</protein>
<keyword evidence="3" id="KW-0158">Chromosome</keyword>
<dbReference type="GO" id="GO:0005634">
    <property type="term" value="C:nucleus"/>
    <property type="evidence" value="ECO:0007669"/>
    <property type="project" value="InterPro"/>
</dbReference>
<dbReference type="PANTHER" id="PTHR14527:SF2">
    <property type="entry name" value="PROTEIN MIS12 HOMOLOG"/>
    <property type="match status" value="1"/>
</dbReference>
<keyword evidence="9" id="KW-0137">Centromere</keyword>
<dbReference type="AlphaFoldDB" id="A0AAV5KKK5"/>
<comment type="caution">
    <text evidence="11">The sequence shown here is derived from an EMBL/GenBank/DDBJ whole genome shotgun (WGS) entry which is preliminary data.</text>
</comment>
<evidence type="ECO:0000313" key="11">
    <source>
        <dbReference type="EMBL" id="GKV25146.1"/>
    </source>
</evidence>
<keyword evidence="8" id="KW-0131">Cell cycle</keyword>
<keyword evidence="4" id="KW-0132">Cell division</keyword>
<comment type="subcellular location">
    <subcellularLocation>
        <location evidence="1">Chromosome</location>
        <location evidence="1">Centromere</location>
        <location evidence="1">Kinetochore</location>
    </subcellularLocation>
</comment>
<evidence type="ECO:0000256" key="10">
    <source>
        <dbReference type="SAM" id="Coils"/>
    </source>
</evidence>
<evidence type="ECO:0008006" key="13">
    <source>
        <dbReference type="Google" id="ProtNLM"/>
    </source>
</evidence>
<comment type="similarity">
    <text evidence="2">Belongs to the mis12 family.</text>
</comment>
<accession>A0AAV5KKK5</accession>
<keyword evidence="12" id="KW-1185">Reference proteome</keyword>
<dbReference type="PANTHER" id="PTHR14527">
    <property type="entry name" value="PROTEIN MIS12 HOMOLOG"/>
    <property type="match status" value="1"/>
</dbReference>
<evidence type="ECO:0000256" key="4">
    <source>
        <dbReference type="ARBA" id="ARBA00022618"/>
    </source>
</evidence>
<dbReference type="InterPro" id="IPR008685">
    <property type="entry name" value="Centromere_Mis12"/>
</dbReference>
<reference evidence="11 12" key="1">
    <citation type="journal article" date="2021" name="Commun. Biol.">
        <title>The genome of Shorea leprosula (Dipterocarpaceae) highlights the ecological relevance of drought in aseasonal tropical rainforests.</title>
        <authorList>
            <person name="Ng K.K.S."/>
            <person name="Kobayashi M.J."/>
            <person name="Fawcett J.A."/>
            <person name="Hatakeyama M."/>
            <person name="Paape T."/>
            <person name="Ng C.H."/>
            <person name="Ang C.C."/>
            <person name="Tnah L.H."/>
            <person name="Lee C.T."/>
            <person name="Nishiyama T."/>
            <person name="Sese J."/>
            <person name="O'Brien M.J."/>
            <person name="Copetti D."/>
            <person name="Mohd Noor M.I."/>
            <person name="Ong R.C."/>
            <person name="Putra M."/>
            <person name="Sireger I.Z."/>
            <person name="Indrioko S."/>
            <person name="Kosugi Y."/>
            <person name="Izuno A."/>
            <person name="Isagi Y."/>
            <person name="Lee S.L."/>
            <person name="Shimizu K.K."/>
        </authorList>
    </citation>
    <scope>NUCLEOTIDE SEQUENCE [LARGE SCALE GENOMIC DNA]</scope>
    <source>
        <strain evidence="11">214</strain>
    </source>
</reference>
<proteinExistence type="inferred from homology"/>
<evidence type="ECO:0000256" key="9">
    <source>
        <dbReference type="ARBA" id="ARBA00023328"/>
    </source>
</evidence>
<evidence type="ECO:0000256" key="6">
    <source>
        <dbReference type="ARBA" id="ARBA00022838"/>
    </source>
</evidence>
<keyword evidence="5" id="KW-0498">Mitosis</keyword>
<dbReference type="EMBL" id="BPVZ01000068">
    <property type="protein sequence ID" value="GKV25146.1"/>
    <property type="molecule type" value="Genomic_DNA"/>
</dbReference>
<organism evidence="11 12">
    <name type="scientific">Rubroshorea leprosula</name>
    <dbReference type="NCBI Taxonomy" id="152421"/>
    <lineage>
        <taxon>Eukaryota</taxon>
        <taxon>Viridiplantae</taxon>
        <taxon>Streptophyta</taxon>
        <taxon>Embryophyta</taxon>
        <taxon>Tracheophyta</taxon>
        <taxon>Spermatophyta</taxon>
        <taxon>Magnoliopsida</taxon>
        <taxon>eudicotyledons</taxon>
        <taxon>Gunneridae</taxon>
        <taxon>Pentapetalae</taxon>
        <taxon>rosids</taxon>
        <taxon>malvids</taxon>
        <taxon>Malvales</taxon>
        <taxon>Dipterocarpaceae</taxon>
        <taxon>Rubroshorea</taxon>
    </lineage>
</organism>
<keyword evidence="7 10" id="KW-0175">Coiled coil</keyword>
<dbReference type="Pfam" id="PF05859">
    <property type="entry name" value="Mis12"/>
    <property type="match status" value="1"/>
</dbReference>
<dbReference type="GO" id="GO:0000070">
    <property type="term" value="P:mitotic sister chromatid segregation"/>
    <property type="evidence" value="ECO:0007669"/>
    <property type="project" value="TreeGrafter"/>
</dbReference>
<evidence type="ECO:0000256" key="7">
    <source>
        <dbReference type="ARBA" id="ARBA00023054"/>
    </source>
</evidence>